<dbReference type="AlphaFoldDB" id="A0AAD2CE59"/>
<keyword evidence="1" id="KW-0378">Hydrolase</keyword>
<dbReference type="SMART" id="SM00332">
    <property type="entry name" value="PP2Cc"/>
    <property type="match status" value="1"/>
</dbReference>
<keyword evidence="1" id="KW-0479">Metal-binding</keyword>
<dbReference type="Pfam" id="PF00397">
    <property type="entry name" value="WW"/>
    <property type="match status" value="1"/>
</dbReference>
<dbReference type="InterPro" id="IPR001932">
    <property type="entry name" value="PPM-type_phosphatase-like_dom"/>
</dbReference>
<dbReference type="EC" id="3.1.3.16" evidence="1"/>
<dbReference type="Proteomes" id="UP001295423">
    <property type="component" value="Unassembled WGS sequence"/>
</dbReference>
<feature type="domain" description="WW" evidence="4">
    <location>
        <begin position="52"/>
        <end position="81"/>
    </location>
</feature>
<dbReference type="GO" id="GO:0004722">
    <property type="term" value="F:protein serine/threonine phosphatase activity"/>
    <property type="evidence" value="ECO:0007669"/>
    <property type="project" value="UniProtKB-EC"/>
</dbReference>
<dbReference type="InterPro" id="IPR036457">
    <property type="entry name" value="PPM-type-like_dom_sf"/>
</dbReference>
<dbReference type="PROSITE" id="PS50020">
    <property type="entry name" value="WW_DOMAIN_2"/>
    <property type="match status" value="1"/>
</dbReference>
<comment type="similarity">
    <text evidence="1">Belongs to the PP2C family.</text>
</comment>
<feature type="compositionally biased region" description="Basic and acidic residues" evidence="2">
    <location>
        <begin position="266"/>
        <end position="277"/>
    </location>
</feature>
<dbReference type="PANTHER" id="PTHR12320">
    <property type="entry name" value="PROTEIN PHOSPHATASE 2C"/>
    <property type="match status" value="1"/>
</dbReference>
<dbReference type="InterPro" id="IPR001202">
    <property type="entry name" value="WW_dom"/>
</dbReference>
<comment type="cofactor">
    <cofactor evidence="1">
        <name>Mn(2+)</name>
        <dbReference type="ChEBI" id="CHEBI:29035"/>
    </cofactor>
</comment>
<dbReference type="SUPFAM" id="SSF81606">
    <property type="entry name" value="PP2C-like"/>
    <property type="match status" value="1"/>
</dbReference>
<feature type="signal peptide" evidence="3">
    <location>
        <begin position="1"/>
        <end position="18"/>
    </location>
</feature>
<keyword evidence="1" id="KW-0460">Magnesium</keyword>
<dbReference type="Gene3D" id="2.20.70.10">
    <property type="match status" value="1"/>
</dbReference>
<feature type="region of interest" description="Disordered" evidence="2">
    <location>
        <begin position="234"/>
        <end position="306"/>
    </location>
</feature>
<feature type="compositionally biased region" description="Basic and acidic residues" evidence="2">
    <location>
        <begin position="237"/>
        <end position="253"/>
    </location>
</feature>
<keyword evidence="1" id="KW-0904">Protein phosphatase</keyword>
<evidence type="ECO:0000256" key="3">
    <source>
        <dbReference type="SAM" id="SignalP"/>
    </source>
</evidence>
<dbReference type="PANTHER" id="PTHR12320:SF1">
    <property type="entry name" value="PROTEIN PHOSPHATASE PTC7 HOMOLOG"/>
    <property type="match status" value="1"/>
</dbReference>
<name>A0AAD2CE59_9STRA</name>
<comment type="catalytic activity">
    <reaction evidence="1">
        <text>O-phospho-L-threonyl-[protein] + H2O = L-threonyl-[protein] + phosphate</text>
        <dbReference type="Rhea" id="RHEA:47004"/>
        <dbReference type="Rhea" id="RHEA-COMP:11060"/>
        <dbReference type="Rhea" id="RHEA-COMP:11605"/>
        <dbReference type="ChEBI" id="CHEBI:15377"/>
        <dbReference type="ChEBI" id="CHEBI:30013"/>
        <dbReference type="ChEBI" id="CHEBI:43474"/>
        <dbReference type="ChEBI" id="CHEBI:61977"/>
        <dbReference type="EC" id="3.1.3.16"/>
    </reaction>
</comment>
<gene>
    <name evidence="6" type="ORF">CYCCA115_LOCUS384</name>
</gene>
<dbReference type="CDD" id="cd00201">
    <property type="entry name" value="WW"/>
    <property type="match status" value="1"/>
</dbReference>
<dbReference type="EMBL" id="CAKOGP040000001">
    <property type="protein sequence ID" value="CAJ1903678.1"/>
    <property type="molecule type" value="Genomic_DNA"/>
</dbReference>
<proteinExistence type="inferred from homology"/>
<dbReference type="InterPro" id="IPR039123">
    <property type="entry name" value="PPTC7"/>
</dbReference>
<keyword evidence="3" id="KW-0732">Signal</keyword>
<evidence type="ECO:0000313" key="7">
    <source>
        <dbReference type="Proteomes" id="UP001295423"/>
    </source>
</evidence>
<sequence>MKLQSCILLTLTLERGCAFVQNAQTSQRVIATCDVPSKTTLFADLLAEEGTWQAYLDEESTGLIYYFDSATGQSLWEPPTDTFPEVKLPRKKQRLADDLRREYRQSLGLDDNGENDSSWFSGLFERGNQESVAESEAVVEEVAEEDVEEDESTPAWPLKGIKLNLQQQADEESMVKVEEPKEAESQIPKPWFGNIGAKKETPVEVEEEATEAEPKSGFFGGLFGGMSAAKAEVQEAAEVKKEPKPVDKKEVKPKSSSVLDALKPTALDDKNKVKKTAETQTPKQKKDPKISGNVKKAIPTPSLKNGKEVKVEPIQIEMASNIIPHPAKILWGGEDAVFTKGRSFGVFDGVSGASKKDGVALYSRTLANEMKKRVGNEGLNVPEMTKYLTEAADIADSQATGASTAVVASIGENGFLQALNVGDSCCMVIRDGMVAAKTREISHYWECPYQLSNDSPDRPKDGTKLNVELTAGDIVLMGSDGIFDNVNDDLILDTIVKCPPKAGQIAKQISNVARKQSVSKDAATPYSQQAMKRGLPEYQSGVGGKVDDIGCVVVVCK</sequence>
<accession>A0AAD2CE59</accession>
<keyword evidence="1" id="KW-0464">Manganese</keyword>
<comment type="cofactor">
    <cofactor evidence="1">
        <name>Mg(2+)</name>
        <dbReference type="ChEBI" id="CHEBI:18420"/>
    </cofactor>
</comment>
<reference evidence="6" key="1">
    <citation type="submission" date="2023-08" db="EMBL/GenBank/DDBJ databases">
        <authorList>
            <person name="Audoor S."/>
            <person name="Bilcke G."/>
        </authorList>
    </citation>
    <scope>NUCLEOTIDE SEQUENCE</scope>
</reference>
<dbReference type="Gene3D" id="3.60.40.10">
    <property type="entry name" value="PPM-type phosphatase domain"/>
    <property type="match status" value="1"/>
</dbReference>
<comment type="caution">
    <text evidence="6">The sequence shown here is derived from an EMBL/GenBank/DDBJ whole genome shotgun (WGS) entry which is preliminary data.</text>
</comment>
<evidence type="ECO:0000313" key="6">
    <source>
        <dbReference type="EMBL" id="CAJ1903678.1"/>
    </source>
</evidence>
<dbReference type="PROSITE" id="PS51746">
    <property type="entry name" value="PPM_2"/>
    <property type="match status" value="1"/>
</dbReference>
<feature type="domain" description="PPM-type phosphatase" evidence="5">
    <location>
        <begin position="315"/>
        <end position="556"/>
    </location>
</feature>
<evidence type="ECO:0000256" key="2">
    <source>
        <dbReference type="SAM" id="MobiDB-lite"/>
    </source>
</evidence>
<evidence type="ECO:0000259" key="5">
    <source>
        <dbReference type="PROSITE" id="PS51746"/>
    </source>
</evidence>
<dbReference type="SUPFAM" id="SSF51045">
    <property type="entry name" value="WW domain"/>
    <property type="match status" value="1"/>
</dbReference>
<organism evidence="6 7">
    <name type="scientific">Cylindrotheca closterium</name>
    <dbReference type="NCBI Taxonomy" id="2856"/>
    <lineage>
        <taxon>Eukaryota</taxon>
        <taxon>Sar</taxon>
        <taxon>Stramenopiles</taxon>
        <taxon>Ochrophyta</taxon>
        <taxon>Bacillariophyta</taxon>
        <taxon>Bacillariophyceae</taxon>
        <taxon>Bacillariophycidae</taxon>
        <taxon>Bacillariales</taxon>
        <taxon>Bacillariaceae</taxon>
        <taxon>Cylindrotheca</taxon>
    </lineage>
</organism>
<dbReference type="InterPro" id="IPR036020">
    <property type="entry name" value="WW_dom_sf"/>
</dbReference>
<evidence type="ECO:0000259" key="4">
    <source>
        <dbReference type="PROSITE" id="PS50020"/>
    </source>
</evidence>
<evidence type="ECO:0000256" key="1">
    <source>
        <dbReference type="RuleBase" id="RU366020"/>
    </source>
</evidence>
<keyword evidence="7" id="KW-1185">Reference proteome</keyword>
<dbReference type="GO" id="GO:0046872">
    <property type="term" value="F:metal ion binding"/>
    <property type="evidence" value="ECO:0007669"/>
    <property type="project" value="UniProtKB-UniRule"/>
</dbReference>
<feature type="chain" id="PRO_5042282867" description="Protein phosphatase" evidence="3">
    <location>
        <begin position="19"/>
        <end position="557"/>
    </location>
</feature>
<comment type="catalytic activity">
    <reaction evidence="1">
        <text>O-phospho-L-seryl-[protein] + H2O = L-seryl-[protein] + phosphate</text>
        <dbReference type="Rhea" id="RHEA:20629"/>
        <dbReference type="Rhea" id="RHEA-COMP:9863"/>
        <dbReference type="Rhea" id="RHEA-COMP:11604"/>
        <dbReference type="ChEBI" id="CHEBI:15377"/>
        <dbReference type="ChEBI" id="CHEBI:29999"/>
        <dbReference type="ChEBI" id="CHEBI:43474"/>
        <dbReference type="ChEBI" id="CHEBI:83421"/>
        <dbReference type="EC" id="3.1.3.16"/>
    </reaction>
</comment>
<protein>
    <recommendedName>
        <fullName evidence="1">Protein phosphatase</fullName>
        <ecNumber evidence="1">3.1.3.16</ecNumber>
    </recommendedName>
</protein>